<proteinExistence type="predicted"/>
<gene>
    <name evidence="1" type="ORF">GTP90_01220</name>
</gene>
<dbReference type="RefSeq" id="WP_161081743.1">
    <property type="nucleotide sequence ID" value="NZ_WWCX01000001.1"/>
</dbReference>
<dbReference type="EMBL" id="WWCX01000001">
    <property type="protein sequence ID" value="MYM92476.1"/>
    <property type="molecule type" value="Genomic_DNA"/>
</dbReference>
<comment type="caution">
    <text evidence="1">The sequence shown here is derived from an EMBL/GenBank/DDBJ whole genome shotgun (WGS) entry which is preliminary data.</text>
</comment>
<organism evidence="1 2">
    <name type="scientific">Duganella vulcania</name>
    <dbReference type="NCBI Taxonomy" id="2692166"/>
    <lineage>
        <taxon>Bacteria</taxon>
        <taxon>Pseudomonadati</taxon>
        <taxon>Pseudomonadota</taxon>
        <taxon>Betaproteobacteria</taxon>
        <taxon>Burkholderiales</taxon>
        <taxon>Oxalobacteraceae</taxon>
        <taxon>Telluria group</taxon>
        <taxon>Duganella</taxon>
    </lineage>
</organism>
<dbReference type="AlphaFoldDB" id="A0A845GGT7"/>
<dbReference type="Proteomes" id="UP000447355">
    <property type="component" value="Unassembled WGS sequence"/>
</dbReference>
<evidence type="ECO:0000313" key="2">
    <source>
        <dbReference type="Proteomes" id="UP000447355"/>
    </source>
</evidence>
<accession>A0A845GGT7</accession>
<protein>
    <submittedName>
        <fullName evidence="1">Uncharacterized protein</fullName>
    </submittedName>
</protein>
<name>A0A845GGT7_9BURK</name>
<sequence>MKDSFITRRYKSGWITTCCDRAIGAEVVSVLFHDHASRDVKSVHAAKHAITRYRPQPGV</sequence>
<reference evidence="1" key="1">
    <citation type="submission" date="2019-12" db="EMBL/GenBank/DDBJ databases">
        <title>Novel species isolated from a subtropical stream in China.</title>
        <authorList>
            <person name="Lu H."/>
        </authorList>
    </citation>
    <scope>NUCLEOTIDE SEQUENCE [LARGE SCALE GENOMIC DNA]</scope>
    <source>
        <strain evidence="1">FT81W</strain>
    </source>
</reference>
<evidence type="ECO:0000313" key="1">
    <source>
        <dbReference type="EMBL" id="MYM92476.1"/>
    </source>
</evidence>